<evidence type="ECO:0000313" key="1">
    <source>
        <dbReference type="EMBL" id="MPC50594.1"/>
    </source>
</evidence>
<accession>A0A5B7G2A3</accession>
<sequence>MGDSDNKPAGRNERADFVAARREVIARRPARGGWLVAVVPLTSVHSCSSCCRGARVPPLVRHSLPAKRFEQRTVLTTAGRHVQPSPRTPYVAPHVPGLAVAQEARVVFRCLGGDEGRVRSR</sequence>
<name>A0A5B7G2A3_PORTR</name>
<dbReference type="Proteomes" id="UP000324222">
    <property type="component" value="Unassembled WGS sequence"/>
</dbReference>
<gene>
    <name evidence="1" type="ORF">E2C01_044423</name>
</gene>
<organism evidence="1 2">
    <name type="scientific">Portunus trituberculatus</name>
    <name type="common">Swimming crab</name>
    <name type="synonym">Neptunus trituberculatus</name>
    <dbReference type="NCBI Taxonomy" id="210409"/>
    <lineage>
        <taxon>Eukaryota</taxon>
        <taxon>Metazoa</taxon>
        <taxon>Ecdysozoa</taxon>
        <taxon>Arthropoda</taxon>
        <taxon>Crustacea</taxon>
        <taxon>Multicrustacea</taxon>
        <taxon>Malacostraca</taxon>
        <taxon>Eumalacostraca</taxon>
        <taxon>Eucarida</taxon>
        <taxon>Decapoda</taxon>
        <taxon>Pleocyemata</taxon>
        <taxon>Brachyura</taxon>
        <taxon>Eubrachyura</taxon>
        <taxon>Portunoidea</taxon>
        <taxon>Portunidae</taxon>
        <taxon>Portuninae</taxon>
        <taxon>Portunus</taxon>
    </lineage>
</organism>
<comment type="caution">
    <text evidence="1">The sequence shown here is derived from an EMBL/GenBank/DDBJ whole genome shotgun (WGS) entry which is preliminary data.</text>
</comment>
<dbReference type="AlphaFoldDB" id="A0A5B7G2A3"/>
<dbReference type="EMBL" id="VSRR010009608">
    <property type="protein sequence ID" value="MPC50594.1"/>
    <property type="molecule type" value="Genomic_DNA"/>
</dbReference>
<protein>
    <submittedName>
        <fullName evidence="1">Uncharacterized protein</fullName>
    </submittedName>
</protein>
<reference evidence="1 2" key="1">
    <citation type="submission" date="2019-05" db="EMBL/GenBank/DDBJ databases">
        <title>Another draft genome of Portunus trituberculatus and its Hox gene families provides insights of decapod evolution.</title>
        <authorList>
            <person name="Jeong J.-H."/>
            <person name="Song I."/>
            <person name="Kim S."/>
            <person name="Choi T."/>
            <person name="Kim D."/>
            <person name="Ryu S."/>
            <person name="Kim W."/>
        </authorList>
    </citation>
    <scope>NUCLEOTIDE SEQUENCE [LARGE SCALE GENOMIC DNA]</scope>
    <source>
        <tissue evidence="1">Muscle</tissue>
    </source>
</reference>
<proteinExistence type="predicted"/>
<evidence type="ECO:0000313" key="2">
    <source>
        <dbReference type="Proteomes" id="UP000324222"/>
    </source>
</evidence>
<keyword evidence="2" id="KW-1185">Reference proteome</keyword>